<accession>A0ABR9SIK6</accession>
<dbReference type="InterPro" id="IPR009057">
    <property type="entry name" value="Homeodomain-like_sf"/>
</dbReference>
<keyword evidence="2" id="KW-0238">DNA-binding</keyword>
<dbReference type="Gene3D" id="1.10.10.60">
    <property type="entry name" value="Homeodomain-like"/>
    <property type="match status" value="2"/>
</dbReference>
<keyword evidence="3" id="KW-0804">Transcription</keyword>
<reference evidence="5 6" key="1">
    <citation type="submission" date="2020-10" db="EMBL/GenBank/DDBJ databases">
        <title>Draft genome of Ramlibacter aquaticus LMG 30558.</title>
        <authorList>
            <person name="Props R."/>
        </authorList>
    </citation>
    <scope>NUCLEOTIDE SEQUENCE [LARGE SCALE GENOMIC DNA]</scope>
    <source>
        <strain evidence="5 6">LMG 30558</strain>
    </source>
</reference>
<dbReference type="InterPro" id="IPR050204">
    <property type="entry name" value="AraC_XylS_family_regulators"/>
</dbReference>
<keyword evidence="6" id="KW-1185">Reference proteome</keyword>
<dbReference type="Proteomes" id="UP000715965">
    <property type="component" value="Unassembled WGS sequence"/>
</dbReference>
<gene>
    <name evidence="5" type="ORF">IM725_16515</name>
</gene>
<dbReference type="PANTHER" id="PTHR46796:SF13">
    <property type="entry name" value="HTH-TYPE TRANSCRIPTIONAL ACTIVATOR RHAS"/>
    <property type="match status" value="1"/>
</dbReference>
<evidence type="ECO:0000256" key="2">
    <source>
        <dbReference type="ARBA" id="ARBA00023125"/>
    </source>
</evidence>
<sequence>MFAEAFDALSGRQAVLDRLCEVLMVRMLRHAQERGQVSGGALAGLADPKLSKALESIHEDPARGWDLTALAERAGMSRARFAEHFRLVTGSTPADYLASWRLMLAQRLLAKGVPAKAAALQVGYGSSSSLHRAFLRKFGTSPSDWLKHRSPEL</sequence>
<dbReference type="InterPro" id="IPR018060">
    <property type="entry name" value="HTH_AraC"/>
</dbReference>
<dbReference type="SUPFAM" id="SSF46689">
    <property type="entry name" value="Homeodomain-like"/>
    <property type="match status" value="2"/>
</dbReference>
<evidence type="ECO:0000259" key="4">
    <source>
        <dbReference type="PROSITE" id="PS01124"/>
    </source>
</evidence>
<comment type="caution">
    <text evidence="5">The sequence shown here is derived from an EMBL/GenBank/DDBJ whole genome shotgun (WGS) entry which is preliminary data.</text>
</comment>
<dbReference type="PROSITE" id="PS01124">
    <property type="entry name" value="HTH_ARAC_FAMILY_2"/>
    <property type="match status" value="1"/>
</dbReference>
<protein>
    <submittedName>
        <fullName evidence="5">Helix-turn-helix transcriptional regulator</fullName>
    </submittedName>
</protein>
<dbReference type="Pfam" id="PF12833">
    <property type="entry name" value="HTH_18"/>
    <property type="match status" value="1"/>
</dbReference>
<dbReference type="SMART" id="SM00342">
    <property type="entry name" value="HTH_ARAC"/>
    <property type="match status" value="1"/>
</dbReference>
<name>A0ABR9SIK6_9BURK</name>
<proteinExistence type="predicted"/>
<feature type="domain" description="HTH araC/xylS-type" evidence="4">
    <location>
        <begin position="51"/>
        <end position="148"/>
    </location>
</feature>
<dbReference type="PANTHER" id="PTHR46796">
    <property type="entry name" value="HTH-TYPE TRANSCRIPTIONAL ACTIVATOR RHAS-RELATED"/>
    <property type="match status" value="1"/>
</dbReference>
<evidence type="ECO:0000256" key="1">
    <source>
        <dbReference type="ARBA" id="ARBA00023015"/>
    </source>
</evidence>
<evidence type="ECO:0000256" key="3">
    <source>
        <dbReference type="ARBA" id="ARBA00023163"/>
    </source>
</evidence>
<keyword evidence="1" id="KW-0805">Transcription regulation</keyword>
<dbReference type="EMBL" id="JADDOJ010000082">
    <property type="protein sequence ID" value="MBE7942178.1"/>
    <property type="molecule type" value="Genomic_DNA"/>
</dbReference>
<evidence type="ECO:0000313" key="5">
    <source>
        <dbReference type="EMBL" id="MBE7942178.1"/>
    </source>
</evidence>
<organism evidence="5 6">
    <name type="scientific">Ramlibacter aquaticus</name>
    <dbReference type="NCBI Taxonomy" id="2780094"/>
    <lineage>
        <taxon>Bacteria</taxon>
        <taxon>Pseudomonadati</taxon>
        <taxon>Pseudomonadota</taxon>
        <taxon>Betaproteobacteria</taxon>
        <taxon>Burkholderiales</taxon>
        <taxon>Comamonadaceae</taxon>
        <taxon>Ramlibacter</taxon>
    </lineage>
</organism>
<evidence type="ECO:0000313" key="6">
    <source>
        <dbReference type="Proteomes" id="UP000715965"/>
    </source>
</evidence>